<accession>A0ABP0VR89</accession>
<sequence>MVAAGGSEGDEGGGGVLGILYWLECQAKVSSASALEESTNSLILRPPWLLANSKLKQTNAVMESLRGGLEGKILAERAQAKEQADKAQQEHESLSQELKQVKVSAQEQCQELER</sequence>
<evidence type="ECO:0000256" key="1">
    <source>
        <dbReference type="SAM" id="MobiDB-lite"/>
    </source>
</evidence>
<dbReference type="EMBL" id="OZ020096">
    <property type="protein sequence ID" value="CAK9255942.1"/>
    <property type="molecule type" value="Genomic_DNA"/>
</dbReference>
<feature type="region of interest" description="Disordered" evidence="1">
    <location>
        <begin position="80"/>
        <end position="101"/>
    </location>
</feature>
<protein>
    <submittedName>
        <fullName evidence="2">Uncharacterized protein</fullName>
    </submittedName>
</protein>
<dbReference type="Proteomes" id="UP001497444">
    <property type="component" value="Chromosome 1"/>
</dbReference>
<evidence type="ECO:0000313" key="2">
    <source>
        <dbReference type="EMBL" id="CAK9255942.1"/>
    </source>
</evidence>
<name>A0ABP0VR89_9BRYO</name>
<keyword evidence="3" id="KW-1185">Reference proteome</keyword>
<organism evidence="2 3">
    <name type="scientific">Sphagnum jensenii</name>
    <dbReference type="NCBI Taxonomy" id="128206"/>
    <lineage>
        <taxon>Eukaryota</taxon>
        <taxon>Viridiplantae</taxon>
        <taxon>Streptophyta</taxon>
        <taxon>Embryophyta</taxon>
        <taxon>Bryophyta</taxon>
        <taxon>Sphagnophytina</taxon>
        <taxon>Sphagnopsida</taxon>
        <taxon>Sphagnales</taxon>
        <taxon>Sphagnaceae</taxon>
        <taxon>Sphagnum</taxon>
    </lineage>
</organism>
<gene>
    <name evidence="2" type="ORF">CSSPJE1EN1_LOCUS1420</name>
</gene>
<reference evidence="2 3" key="1">
    <citation type="submission" date="2024-02" db="EMBL/GenBank/DDBJ databases">
        <authorList>
            <consortium name="ELIXIR-Norway"/>
            <consortium name="Elixir Norway"/>
        </authorList>
    </citation>
    <scope>NUCLEOTIDE SEQUENCE [LARGE SCALE GENOMIC DNA]</scope>
</reference>
<proteinExistence type="predicted"/>
<feature type="compositionally biased region" description="Basic and acidic residues" evidence="1">
    <location>
        <begin position="80"/>
        <end position="94"/>
    </location>
</feature>
<evidence type="ECO:0000313" key="3">
    <source>
        <dbReference type="Proteomes" id="UP001497444"/>
    </source>
</evidence>